<dbReference type="AlphaFoldDB" id="A0A8S9QCM8"/>
<protein>
    <submittedName>
        <fullName evidence="1">Uncharacterized protein</fullName>
    </submittedName>
</protein>
<dbReference type="Proteomes" id="UP000712600">
    <property type="component" value="Unassembled WGS sequence"/>
</dbReference>
<reference evidence="1" key="1">
    <citation type="submission" date="2019-12" db="EMBL/GenBank/DDBJ databases">
        <title>Genome sequencing and annotation of Brassica cretica.</title>
        <authorList>
            <person name="Studholme D.J."/>
            <person name="Sarris P."/>
        </authorList>
    </citation>
    <scope>NUCLEOTIDE SEQUENCE</scope>
    <source>
        <strain evidence="1">PFS-109/04</strain>
        <tissue evidence="1">Leaf</tissue>
    </source>
</reference>
<proteinExistence type="predicted"/>
<dbReference type="EMBL" id="QGKX02001290">
    <property type="protein sequence ID" value="KAF3540369.1"/>
    <property type="molecule type" value="Genomic_DNA"/>
</dbReference>
<accession>A0A8S9QCM8</accession>
<organism evidence="1 2">
    <name type="scientific">Brassica cretica</name>
    <name type="common">Mustard</name>
    <dbReference type="NCBI Taxonomy" id="69181"/>
    <lineage>
        <taxon>Eukaryota</taxon>
        <taxon>Viridiplantae</taxon>
        <taxon>Streptophyta</taxon>
        <taxon>Embryophyta</taxon>
        <taxon>Tracheophyta</taxon>
        <taxon>Spermatophyta</taxon>
        <taxon>Magnoliopsida</taxon>
        <taxon>eudicotyledons</taxon>
        <taxon>Gunneridae</taxon>
        <taxon>Pentapetalae</taxon>
        <taxon>rosids</taxon>
        <taxon>malvids</taxon>
        <taxon>Brassicales</taxon>
        <taxon>Brassicaceae</taxon>
        <taxon>Brassiceae</taxon>
        <taxon>Brassica</taxon>
    </lineage>
</organism>
<name>A0A8S9QCM8_BRACR</name>
<evidence type="ECO:0000313" key="2">
    <source>
        <dbReference type="Proteomes" id="UP000712600"/>
    </source>
</evidence>
<comment type="caution">
    <text evidence="1">The sequence shown here is derived from an EMBL/GenBank/DDBJ whole genome shotgun (WGS) entry which is preliminary data.</text>
</comment>
<evidence type="ECO:0000313" key="1">
    <source>
        <dbReference type="EMBL" id="KAF3540369.1"/>
    </source>
</evidence>
<sequence>MHLRLAVPLGFICPPVLTLLDEKKHTTGKQLKPRNPACFVFQLLKKLWLIFYPKHIDSSAVDVVTVWRLPYSRRYPRFLFIVCCHWWVDEMNSVMAEMMNITAQEAVLRKQCQGFLSIVTAMQVKDCSMNTHIIQLNWKLTSQL</sequence>
<gene>
    <name evidence="1" type="ORF">F2Q69_00021272</name>
</gene>